<evidence type="ECO:0000256" key="3">
    <source>
        <dbReference type="ARBA" id="ARBA00022452"/>
    </source>
</evidence>
<dbReference type="InterPro" id="IPR000531">
    <property type="entry name" value="Beta-barrel_TonB"/>
</dbReference>
<dbReference type="OrthoDB" id="9764669at2"/>
<gene>
    <name evidence="12" type="ORF">DBX24_04440</name>
</gene>
<comment type="subcellular location">
    <subcellularLocation>
        <location evidence="1 10">Cell outer membrane</location>
        <topology evidence="1 10">Multi-pass membrane protein</topology>
    </subcellularLocation>
</comment>
<evidence type="ECO:0000313" key="13">
    <source>
        <dbReference type="Proteomes" id="UP000464318"/>
    </source>
</evidence>
<protein>
    <submittedName>
        <fullName evidence="12">TonB-dependent receptor</fullName>
    </submittedName>
</protein>
<dbReference type="AlphaFoldDB" id="A0A6P1QSV1"/>
<sequence length="710" mass="80741">MNKVKYTLGALCISMAAAVQAQKTDSLQTRDIKEVVITGQFSPQSINKSVYKVEVIDGAQIKNMAANNVAEVLNQNLNMLIVPDRSNGNSYANILGLGGEYTKVLIDNIPVINDESLGNLIDLTKISVDNIEKIEVVRGSMGVEYGSNAVTGVINIITKKKYNKKFTGSINLQEETVNTGYDLYKKGKGRHIQNVNLNYNINPNWSVSLDFNHNDFKGYEGSRNGYKFFSETVNGKRGYDWQPKDLYNINGTIRYHKNATTLFYKANLMKEEINYRSPITESLLFAGGKRTLISRDNDYYTQRWVHQLNIVSKLGHINYMGDFSYQKQEKQTQSYIYDVPNRSELSRNEKLTYYDINTIYSRGMFSNFTNSDVFNFQLGYELDRTQGFADSSTGLFGVNNIERTVFNYAHFLSAEWRLFPKFHIRPGARYSLNNKSDDQLNYSLALKYNLSDKSEIRLSGGSAGRFPTYTELYTYLVNANHDIRGNENLSAEKGLTAAIFADYKISKENKKYNFSISGMYLQVKDRIDLSIVNLQPLKYQYININDYRSLLFNLNFDGRINNFNFNTSASLTGVSQSLKSKVVDTVSPEEYFFTPEISVSAGYKLNKTQTLFSVYYKYNGKSKKYILSGLDPANNKGVYELGTLEDFNRMDATISQPFFKNHLNLSAGVKNIFDVTEIKNTTQGGSGHSISTTTHLFYGRSYFASLTYKF</sequence>
<dbReference type="InterPro" id="IPR036942">
    <property type="entry name" value="Beta-barrel_TonB_sf"/>
</dbReference>
<dbReference type="KEGG" id="bcad:DBX24_04440"/>
<dbReference type="Gene3D" id="2.170.130.10">
    <property type="entry name" value="TonB-dependent receptor, plug domain"/>
    <property type="match status" value="1"/>
</dbReference>
<proteinExistence type="inferred from homology"/>
<accession>A0A6P1QSV1</accession>
<keyword evidence="5" id="KW-0732">Signal</keyword>
<evidence type="ECO:0000256" key="7">
    <source>
        <dbReference type="ARBA" id="ARBA00023136"/>
    </source>
</evidence>
<dbReference type="PANTHER" id="PTHR30069:SF29">
    <property type="entry name" value="HEMOGLOBIN AND HEMOGLOBIN-HAPTOGLOBIN-BINDING PROTEIN 1-RELATED"/>
    <property type="match status" value="1"/>
</dbReference>
<dbReference type="GO" id="GO:0015344">
    <property type="term" value="F:siderophore uptake transmembrane transporter activity"/>
    <property type="evidence" value="ECO:0007669"/>
    <property type="project" value="TreeGrafter"/>
</dbReference>
<evidence type="ECO:0000313" key="12">
    <source>
        <dbReference type="EMBL" id="QHN65196.1"/>
    </source>
</evidence>
<keyword evidence="8 12" id="KW-0675">Receptor</keyword>
<reference evidence="12 13" key="1">
    <citation type="submission" date="2018-04" db="EMBL/GenBank/DDBJ databases">
        <title>Characteristic and Complete Genome Sequencing of A Novel Member of Infective Endocarditis Causative Bacteria: Bergeyella cardium QL-PH.</title>
        <authorList>
            <person name="Pan H."/>
            <person name="Sun E."/>
            <person name="Zhang Y."/>
        </authorList>
    </citation>
    <scope>NUCLEOTIDE SEQUENCE [LARGE SCALE GENOMIC DNA]</scope>
    <source>
        <strain evidence="12 13">HPQL</strain>
    </source>
</reference>
<dbReference type="EMBL" id="CP029149">
    <property type="protein sequence ID" value="QHN65196.1"/>
    <property type="molecule type" value="Genomic_DNA"/>
</dbReference>
<dbReference type="InterPro" id="IPR012910">
    <property type="entry name" value="Plug_dom"/>
</dbReference>
<dbReference type="GO" id="GO:0009279">
    <property type="term" value="C:cell outer membrane"/>
    <property type="evidence" value="ECO:0007669"/>
    <property type="project" value="UniProtKB-SubCell"/>
</dbReference>
<keyword evidence="3 10" id="KW-1134">Transmembrane beta strand</keyword>
<dbReference type="PANTHER" id="PTHR30069">
    <property type="entry name" value="TONB-DEPENDENT OUTER MEMBRANE RECEPTOR"/>
    <property type="match status" value="1"/>
</dbReference>
<keyword evidence="6 11" id="KW-0798">TonB box</keyword>
<dbReference type="GO" id="GO:0044718">
    <property type="term" value="P:siderophore transmembrane transport"/>
    <property type="evidence" value="ECO:0007669"/>
    <property type="project" value="TreeGrafter"/>
</dbReference>
<organism evidence="12 13">
    <name type="scientific">Bergeyella cardium</name>
    <dbReference type="NCBI Taxonomy" id="1585976"/>
    <lineage>
        <taxon>Bacteria</taxon>
        <taxon>Pseudomonadati</taxon>
        <taxon>Bacteroidota</taxon>
        <taxon>Flavobacteriia</taxon>
        <taxon>Flavobacteriales</taxon>
        <taxon>Weeksellaceae</taxon>
        <taxon>Bergeyella</taxon>
    </lineage>
</organism>
<dbReference type="InterPro" id="IPR039426">
    <property type="entry name" value="TonB-dep_rcpt-like"/>
</dbReference>
<comment type="similarity">
    <text evidence="10 11">Belongs to the TonB-dependent receptor family.</text>
</comment>
<dbReference type="Proteomes" id="UP000464318">
    <property type="component" value="Chromosome"/>
</dbReference>
<name>A0A6P1QSV1_9FLAO</name>
<dbReference type="InterPro" id="IPR037066">
    <property type="entry name" value="Plug_dom_sf"/>
</dbReference>
<evidence type="ECO:0000256" key="11">
    <source>
        <dbReference type="RuleBase" id="RU003357"/>
    </source>
</evidence>
<keyword evidence="9 10" id="KW-0998">Cell outer membrane</keyword>
<dbReference type="RefSeq" id="WP_160224086.1">
    <property type="nucleotide sequence ID" value="NZ_CP029149.1"/>
</dbReference>
<dbReference type="SUPFAM" id="SSF56935">
    <property type="entry name" value="Porins"/>
    <property type="match status" value="1"/>
</dbReference>
<keyword evidence="13" id="KW-1185">Reference proteome</keyword>
<dbReference type="Gene3D" id="2.40.170.20">
    <property type="entry name" value="TonB-dependent receptor, beta-barrel domain"/>
    <property type="match status" value="1"/>
</dbReference>
<evidence type="ECO:0000256" key="4">
    <source>
        <dbReference type="ARBA" id="ARBA00022692"/>
    </source>
</evidence>
<keyword evidence="7 10" id="KW-0472">Membrane</keyword>
<evidence type="ECO:0000256" key="1">
    <source>
        <dbReference type="ARBA" id="ARBA00004571"/>
    </source>
</evidence>
<evidence type="ECO:0000256" key="6">
    <source>
        <dbReference type="ARBA" id="ARBA00023077"/>
    </source>
</evidence>
<evidence type="ECO:0000256" key="10">
    <source>
        <dbReference type="PROSITE-ProRule" id="PRU01360"/>
    </source>
</evidence>
<evidence type="ECO:0000256" key="8">
    <source>
        <dbReference type="ARBA" id="ARBA00023170"/>
    </source>
</evidence>
<dbReference type="Pfam" id="PF07715">
    <property type="entry name" value="Plug"/>
    <property type="match status" value="1"/>
</dbReference>
<evidence type="ECO:0000256" key="9">
    <source>
        <dbReference type="ARBA" id="ARBA00023237"/>
    </source>
</evidence>
<evidence type="ECO:0000256" key="2">
    <source>
        <dbReference type="ARBA" id="ARBA00022448"/>
    </source>
</evidence>
<keyword evidence="4 10" id="KW-0812">Transmembrane</keyword>
<dbReference type="PROSITE" id="PS52016">
    <property type="entry name" value="TONB_DEPENDENT_REC_3"/>
    <property type="match status" value="1"/>
</dbReference>
<keyword evidence="2 10" id="KW-0813">Transport</keyword>
<dbReference type="Pfam" id="PF00593">
    <property type="entry name" value="TonB_dep_Rec_b-barrel"/>
    <property type="match status" value="1"/>
</dbReference>
<evidence type="ECO:0000256" key="5">
    <source>
        <dbReference type="ARBA" id="ARBA00022729"/>
    </source>
</evidence>